<keyword evidence="3" id="KW-1185">Reference proteome</keyword>
<evidence type="ECO:0000313" key="3">
    <source>
        <dbReference type="Proteomes" id="UP000003653"/>
    </source>
</evidence>
<dbReference type="PANTHER" id="PTHR46623">
    <property type="entry name" value="CARBOXYMETHYLENEBUTENOLIDASE-RELATED"/>
    <property type="match status" value="1"/>
</dbReference>
<dbReference type="GO" id="GO:0008806">
    <property type="term" value="F:carboxymethylenebutenolidase activity"/>
    <property type="evidence" value="ECO:0007669"/>
    <property type="project" value="UniProtKB-EC"/>
</dbReference>
<accession>D5PJI2</accession>
<dbReference type="EMBL" id="ADNV01000395">
    <property type="protein sequence ID" value="EFG73795.1"/>
    <property type="molecule type" value="Genomic_DNA"/>
</dbReference>
<dbReference type="AlphaFoldDB" id="D5PJI2"/>
<gene>
    <name evidence="2" type="ORF">HMPREF0591_6326</name>
</gene>
<feature type="domain" description="Dienelactone hydrolase" evidence="1">
    <location>
        <begin position="24"/>
        <end position="246"/>
    </location>
</feature>
<comment type="caution">
    <text evidence="2">The sequence shown here is derived from an EMBL/GenBank/DDBJ whole genome shotgun (WGS) entry which is preliminary data.</text>
</comment>
<dbReference type="Gene3D" id="3.40.50.1820">
    <property type="entry name" value="alpha/beta hydrolase"/>
    <property type="match status" value="1"/>
</dbReference>
<dbReference type="eggNOG" id="COG0412">
    <property type="taxonomic scope" value="Bacteria"/>
</dbReference>
<reference evidence="2 3" key="1">
    <citation type="submission" date="2010-04" db="EMBL/GenBank/DDBJ databases">
        <authorList>
            <person name="Muzny D."/>
            <person name="Qin X."/>
            <person name="Deng J."/>
            <person name="Jiang H."/>
            <person name="Liu Y."/>
            <person name="Qu J."/>
            <person name="Song X.-Z."/>
            <person name="Zhang L."/>
            <person name="Thornton R."/>
            <person name="Coyle M."/>
            <person name="Francisco L."/>
            <person name="Jackson L."/>
            <person name="Javaid M."/>
            <person name="Korchina V."/>
            <person name="Kovar C."/>
            <person name="Mata R."/>
            <person name="Mathew T."/>
            <person name="Ngo R."/>
            <person name="Nguyen L."/>
            <person name="Nguyen N."/>
            <person name="Okwuonu G."/>
            <person name="Ongeri F."/>
            <person name="Pham C."/>
            <person name="Simmons D."/>
            <person name="Wilczek-Boney K."/>
            <person name="Hale W."/>
            <person name="Jakkamsetti A."/>
            <person name="Pham P."/>
            <person name="Ruth R."/>
            <person name="San Lucas F."/>
            <person name="Warren J."/>
            <person name="Zhang J."/>
            <person name="Zhao Z."/>
            <person name="Zhou C."/>
            <person name="Zhu D."/>
            <person name="Lee S."/>
            <person name="Bess C."/>
            <person name="Blankenburg K."/>
            <person name="Forbes L."/>
            <person name="Fu Q."/>
            <person name="Gubbala S."/>
            <person name="Hirani K."/>
            <person name="Jayaseelan J.C."/>
            <person name="Lara F."/>
            <person name="Munidasa M."/>
            <person name="Palculict T."/>
            <person name="Patil S."/>
            <person name="Pu L.-L."/>
            <person name="Saada N."/>
            <person name="Tang L."/>
            <person name="Weissenberger G."/>
            <person name="Zhu Y."/>
            <person name="Hemphill L."/>
            <person name="Shang Y."/>
            <person name="Youmans B."/>
            <person name="Ayvaz T."/>
            <person name="Ross M."/>
            <person name="Santibanez J."/>
            <person name="Aqrawi P."/>
            <person name="Gross S."/>
            <person name="Joshi V."/>
            <person name="Fowler G."/>
            <person name="Nazareth L."/>
            <person name="Reid J."/>
            <person name="Worley K."/>
            <person name="Petrosino J."/>
            <person name="Highlander S."/>
            <person name="Gibbs R."/>
        </authorList>
    </citation>
    <scope>NUCLEOTIDE SEQUENCE [LARGE SCALE GENOMIC DNA]</scope>
    <source>
        <strain evidence="2 3">ATCC BAA-614</strain>
    </source>
</reference>
<name>D5PJI2_9MYCO</name>
<dbReference type="Proteomes" id="UP000003653">
    <property type="component" value="Unassembled WGS sequence"/>
</dbReference>
<protein>
    <submittedName>
        <fullName evidence="2">Carboxymethylenebutenolidase</fullName>
        <ecNumber evidence="2">3.1.1.45</ecNumber>
    </submittedName>
</protein>
<dbReference type="InterPro" id="IPR029058">
    <property type="entry name" value="AB_hydrolase_fold"/>
</dbReference>
<evidence type="ECO:0000313" key="2">
    <source>
        <dbReference type="EMBL" id="EFG73795.1"/>
    </source>
</evidence>
<dbReference type="Pfam" id="PF01738">
    <property type="entry name" value="DLH"/>
    <property type="match status" value="1"/>
</dbReference>
<dbReference type="InterPro" id="IPR051049">
    <property type="entry name" value="Dienelactone_hydrolase-like"/>
</dbReference>
<dbReference type="PANTHER" id="PTHR46623:SF10">
    <property type="entry name" value="CARBOXYMETHYLENEBUTENOLIDASE HOMOLOG"/>
    <property type="match status" value="1"/>
</dbReference>
<dbReference type="HOGENOM" id="CLU_054590_7_3_11"/>
<dbReference type="EC" id="3.1.1.45" evidence="2"/>
<proteinExistence type="predicted"/>
<organism evidence="2 3">
    <name type="scientific">Mycobacterium parascrofulaceum ATCC BAA-614</name>
    <dbReference type="NCBI Taxonomy" id="525368"/>
    <lineage>
        <taxon>Bacteria</taxon>
        <taxon>Bacillati</taxon>
        <taxon>Actinomycetota</taxon>
        <taxon>Actinomycetes</taxon>
        <taxon>Mycobacteriales</taxon>
        <taxon>Mycobacteriaceae</taxon>
        <taxon>Mycobacterium</taxon>
        <taxon>Mycobacterium simiae complex</taxon>
    </lineage>
</organism>
<evidence type="ECO:0000259" key="1">
    <source>
        <dbReference type="Pfam" id="PF01738"/>
    </source>
</evidence>
<dbReference type="SUPFAM" id="SSF53474">
    <property type="entry name" value="alpha/beta-Hydrolases"/>
    <property type="match status" value="1"/>
</dbReference>
<keyword evidence="2" id="KW-0378">Hydrolase</keyword>
<sequence length="249" mass="26589">MPNIIDTITTPDGTCTVHLFTPGGPDTQAPHPGVIMYPDAGGVRDTFEQMAAQLAGYGYTVLLPDVYYRSGDWAPFDMATVFGDQKERRRLFGMIGSVTPDKIASDAAAFFDYLAARPEVLGDRFGVCGYCMGGRMSLVVAGRVPDRVAAAASFHGGGLVTDTADSPHLLADKMAATVYVGGAKDDASFTRDHAEQLDKALTAAGVRHTIEWYPAGHGFAVPDNVPYDPAAAERHWQAMTEVFGSALPR</sequence>
<dbReference type="RefSeq" id="WP_007171520.1">
    <property type="nucleotide sequence ID" value="NZ_GG770558.1"/>
</dbReference>
<dbReference type="InterPro" id="IPR002925">
    <property type="entry name" value="Dienelactn_hydro"/>
</dbReference>